<reference evidence="1" key="1">
    <citation type="journal article" date="2020" name="Nature">
        <title>Giant virus diversity and host interactions through global metagenomics.</title>
        <authorList>
            <person name="Schulz F."/>
            <person name="Roux S."/>
            <person name="Paez-Espino D."/>
            <person name="Jungbluth S."/>
            <person name="Walsh D.A."/>
            <person name="Denef V.J."/>
            <person name="McMahon K.D."/>
            <person name="Konstantinidis K.T."/>
            <person name="Eloe-Fadrosh E.A."/>
            <person name="Kyrpides N.C."/>
            <person name="Woyke T."/>
        </authorList>
    </citation>
    <scope>NUCLEOTIDE SEQUENCE</scope>
    <source>
        <strain evidence="1">GVMAG-M-3300023174-30</strain>
    </source>
</reference>
<name>A0A6C0DKX7_9ZZZZ</name>
<dbReference type="EMBL" id="MN739643">
    <property type="protein sequence ID" value="QHT17588.1"/>
    <property type="molecule type" value="Genomic_DNA"/>
</dbReference>
<sequence length="131" mass="15570">MFSEQQFISDFIDANFASNQDFDLDYEDVREQIAMYVQERIYTYTSEDLKEIAIVYDTYTEEFKEIIKFFRNVECSPDDFQIRAEVALDQLQIKILTEYMQHECSDAGTEYGDDEDYGGEDDEIDEVFLDF</sequence>
<organism evidence="1">
    <name type="scientific">viral metagenome</name>
    <dbReference type="NCBI Taxonomy" id="1070528"/>
    <lineage>
        <taxon>unclassified sequences</taxon>
        <taxon>metagenomes</taxon>
        <taxon>organismal metagenomes</taxon>
    </lineage>
</organism>
<dbReference type="AlphaFoldDB" id="A0A6C0DKX7"/>
<evidence type="ECO:0000313" key="1">
    <source>
        <dbReference type="EMBL" id="QHT17588.1"/>
    </source>
</evidence>
<proteinExistence type="predicted"/>
<protein>
    <submittedName>
        <fullName evidence="1">Uncharacterized protein</fullName>
    </submittedName>
</protein>
<accession>A0A6C0DKX7</accession>